<dbReference type="SMART" id="SM00823">
    <property type="entry name" value="PKS_PP"/>
    <property type="match status" value="1"/>
</dbReference>
<dbReference type="PROSITE" id="PS00455">
    <property type="entry name" value="AMP_BINDING"/>
    <property type="match status" value="1"/>
</dbReference>
<dbReference type="GO" id="GO:0005886">
    <property type="term" value="C:plasma membrane"/>
    <property type="evidence" value="ECO:0007669"/>
    <property type="project" value="TreeGrafter"/>
</dbReference>
<dbReference type="Pfam" id="PF00550">
    <property type="entry name" value="PP-binding"/>
    <property type="match status" value="1"/>
</dbReference>
<dbReference type="Gene3D" id="1.10.1200.10">
    <property type="entry name" value="ACP-like"/>
    <property type="match status" value="1"/>
</dbReference>
<dbReference type="InterPro" id="IPR020845">
    <property type="entry name" value="AMP-binding_CS"/>
</dbReference>
<dbReference type="InterPro" id="IPR042099">
    <property type="entry name" value="ANL_N_sf"/>
</dbReference>
<dbReference type="Pfam" id="PF00501">
    <property type="entry name" value="AMP-binding"/>
    <property type="match status" value="1"/>
</dbReference>
<dbReference type="InterPro" id="IPR009081">
    <property type="entry name" value="PP-bd_ACP"/>
</dbReference>
<dbReference type="GO" id="GO:0006633">
    <property type="term" value="P:fatty acid biosynthetic process"/>
    <property type="evidence" value="ECO:0007669"/>
    <property type="project" value="TreeGrafter"/>
</dbReference>
<evidence type="ECO:0000256" key="2">
    <source>
        <dbReference type="ARBA" id="ARBA00022450"/>
    </source>
</evidence>
<comment type="caution">
    <text evidence="6">The sequence shown here is derived from an EMBL/GenBank/DDBJ whole genome shotgun (WGS) entry which is preliminary data.</text>
</comment>
<dbReference type="OrthoDB" id="219272at2"/>
<dbReference type="GO" id="GO:0070566">
    <property type="term" value="F:adenylyltransferase activity"/>
    <property type="evidence" value="ECO:0007669"/>
    <property type="project" value="TreeGrafter"/>
</dbReference>
<reference evidence="6 7" key="1">
    <citation type="submission" date="2019-08" db="EMBL/GenBank/DDBJ databases">
        <title>Deep-cultivation of Planctomycetes and their phenomic and genomic characterization uncovers novel biology.</title>
        <authorList>
            <person name="Wiegand S."/>
            <person name="Jogler M."/>
            <person name="Boedeker C."/>
            <person name="Pinto D."/>
            <person name="Vollmers J."/>
            <person name="Rivas-Marin E."/>
            <person name="Kohn T."/>
            <person name="Peeters S.H."/>
            <person name="Heuer A."/>
            <person name="Rast P."/>
            <person name="Oberbeckmann S."/>
            <person name="Bunk B."/>
            <person name="Jeske O."/>
            <person name="Meyerdierks A."/>
            <person name="Storesund J.E."/>
            <person name="Kallscheuer N."/>
            <person name="Luecker S."/>
            <person name="Lage O.M."/>
            <person name="Pohl T."/>
            <person name="Merkel B.J."/>
            <person name="Hornburger P."/>
            <person name="Mueller R.-W."/>
            <person name="Bruemmer F."/>
            <person name="Labrenz M."/>
            <person name="Spormann A.M."/>
            <person name="Op Den Camp H."/>
            <person name="Overmann J."/>
            <person name="Amann R."/>
            <person name="Jetten M.S.M."/>
            <person name="Mascher T."/>
            <person name="Medema M.H."/>
            <person name="Devos D.P."/>
            <person name="Kaster A.-K."/>
            <person name="Ovreas L."/>
            <person name="Rohde M."/>
            <person name="Galperin M.Y."/>
            <person name="Jogler C."/>
        </authorList>
    </citation>
    <scope>NUCLEOTIDE SEQUENCE [LARGE SCALE GENOMIC DNA]</scope>
    <source>
        <strain evidence="6 7">LF1</strain>
    </source>
</reference>
<evidence type="ECO:0000256" key="3">
    <source>
        <dbReference type="ARBA" id="ARBA00022553"/>
    </source>
</evidence>
<evidence type="ECO:0000313" key="6">
    <source>
        <dbReference type="EMBL" id="KAA1261822.1"/>
    </source>
</evidence>
<dbReference type="GO" id="GO:0016874">
    <property type="term" value="F:ligase activity"/>
    <property type="evidence" value="ECO:0007669"/>
    <property type="project" value="UniProtKB-KW"/>
</dbReference>
<organism evidence="6 7">
    <name type="scientific">Rubripirellula obstinata</name>
    <dbReference type="NCBI Taxonomy" id="406547"/>
    <lineage>
        <taxon>Bacteria</taxon>
        <taxon>Pseudomonadati</taxon>
        <taxon>Planctomycetota</taxon>
        <taxon>Planctomycetia</taxon>
        <taxon>Pirellulales</taxon>
        <taxon>Pirellulaceae</taxon>
        <taxon>Rubripirellula</taxon>
    </lineage>
</organism>
<dbReference type="EMBL" id="VRLW01000001">
    <property type="protein sequence ID" value="KAA1261822.1"/>
    <property type="molecule type" value="Genomic_DNA"/>
</dbReference>
<dbReference type="PANTHER" id="PTHR22754">
    <property type="entry name" value="DISCO-INTERACTING PROTEIN 2 DIP2 -RELATED"/>
    <property type="match status" value="1"/>
</dbReference>
<evidence type="ECO:0000256" key="1">
    <source>
        <dbReference type="ARBA" id="ARBA00006432"/>
    </source>
</evidence>
<protein>
    <submittedName>
        <fullName evidence="6">Putative fatty-acid--CoA ligase fadD21</fullName>
        <ecNumber evidence="6">6.2.1.-</ecNumber>
    </submittedName>
</protein>
<dbReference type="PANTHER" id="PTHR22754:SF32">
    <property type="entry name" value="DISCO-INTERACTING PROTEIN 2"/>
    <property type="match status" value="1"/>
</dbReference>
<proteinExistence type="inferred from homology"/>
<dbReference type="SMART" id="SM01294">
    <property type="entry name" value="PKS_PP_betabranch"/>
    <property type="match status" value="1"/>
</dbReference>
<dbReference type="SUPFAM" id="SSF47336">
    <property type="entry name" value="ACP-like"/>
    <property type="match status" value="1"/>
</dbReference>
<dbReference type="InterPro" id="IPR036736">
    <property type="entry name" value="ACP-like_sf"/>
</dbReference>
<dbReference type="InterPro" id="IPR020806">
    <property type="entry name" value="PKS_PP-bd"/>
</dbReference>
<dbReference type="InterPro" id="IPR045851">
    <property type="entry name" value="AMP-bd_C_sf"/>
</dbReference>
<dbReference type="InterPro" id="IPR040097">
    <property type="entry name" value="FAAL/FAAC"/>
</dbReference>
<sequence length="849" mass="93861">MVADHYRDGPISRTTQIDADRATAVSTATLLRKLGSPKLLSRHDWRPSIGSPIHNHSVKSCVLRPASGLVREFLPRTNFAGLFLPQCAGLWRAGLQCADAFAIRTGSILLPACTKLGWTFLVTRFLVFPFKHSTAPPSILYPTMPQTDQPSAATMPQMIGDRALRHGHRSAISFWDESGEEISWTYRELWLRSCAVAHQLHSISNDNHGDANEQPRALLLYSPGIEFIAAFFGCQIAGWIPVPTCYPKRGREIPRLDSAARDCDPAAILADTATIESIDPSKLCEAAQSVTRISTQQPNVDDSVWIDHQTLKADPDQLAFLQYTSGSTSEPKGVKIRHRNLMSNLASIHRGFHIKMQPDDATSVDRAVFWLPFFHDMGLIGGILEPLYLGMETTLMSPGAFLQRPVRWLELISRKQAAISGAPNFAYQLCIDRISPQQTDQLDLSCWNTAFCGAEPIQPRTLQDFAARFSANGFSDRAFYPCYGLAEATLLAAGGDGPQSPTYIKVDRESLGASKPLIVDENQRGSQFQKLVSCGTAAHDTELIIVDLKSAELDSFAEVEPGSIGEIWLRGAGVTDGYWQREDTNRSQFNARLTDGRDGFCRTGDLGFIHDGHLYVTGRVKDVIILRGRNLFPQDIETTVRLSIGKDSGRSAAFPVDAPRGEALAIVAELPRGAKETEFDTIVRSIRRAVIDVHDVDPLYVLLTRQAVVPVTSSGKIRRLRCREMFDADEIKTKHRYERCSASTQVPLELPEVPSPATDDHRPSLQAATENWMTNWLVARAGIDPSEINLDKPFSDYGLDSMTAVEMSGEIEDWSGAELTPIVAWNYPTVSRLSEYIVDEIIGTTPSNL</sequence>
<accession>A0A5B1CN84</accession>
<feature type="domain" description="Carrier" evidence="5">
    <location>
        <begin position="767"/>
        <end position="841"/>
    </location>
</feature>
<dbReference type="PROSITE" id="PS00012">
    <property type="entry name" value="PHOSPHOPANTETHEINE"/>
    <property type="match status" value="1"/>
</dbReference>
<dbReference type="GO" id="GO:0031177">
    <property type="term" value="F:phosphopantetheine binding"/>
    <property type="evidence" value="ECO:0007669"/>
    <property type="project" value="InterPro"/>
</dbReference>
<dbReference type="GO" id="GO:0071766">
    <property type="term" value="P:Actinobacterium-type cell wall biogenesis"/>
    <property type="evidence" value="ECO:0007669"/>
    <property type="project" value="UniProtKB-ARBA"/>
</dbReference>
<evidence type="ECO:0000259" key="5">
    <source>
        <dbReference type="PROSITE" id="PS50075"/>
    </source>
</evidence>
<dbReference type="AlphaFoldDB" id="A0A5B1CN84"/>
<dbReference type="SUPFAM" id="SSF56801">
    <property type="entry name" value="Acetyl-CoA synthetase-like"/>
    <property type="match status" value="1"/>
</dbReference>
<evidence type="ECO:0000256" key="4">
    <source>
        <dbReference type="ARBA" id="ARBA00022598"/>
    </source>
</evidence>
<dbReference type="EC" id="6.2.1.-" evidence="6"/>
<keyword evidence="4 6" id="KW-0436">Ligase</keyword>
<dbReference type="Proteomes" id="UP000322699">
    <property type="component" value="Unassembled WGS sequence"/>
</dbReference>
<keyword evidence="2" id="KW-0596">Phosphopantetheine</keyword>
<dbReference type="CDD" id="cd05931">
    <property type="entry name" value="FAAL"/>
    <property type="match status" value="1"/>
</dbReference>
<evidence type="ECO:0000313" key="7">
    <source>
        <dbReference type="Proteomes" id="UP000322699"/>
    </source>
</evidence>
<dbReference type="InterPro" id="IPR000873">
    <property type="entry name" value="AMP-dep_synth/lig_dom"/>
</dbReference>
<gene>
    <name evidence="6" type="ORF">LF1_43820</name>
</gene>
<dbReference type="FunFam" id="3.40.50.12780:FF:000013">
    <property type="entry name" value="Long-chain-fatty-acid--AMP ligase FadD32"/>
    <property type="match status" value="1"/>
</dbReference>
<dbReference type="Gene3D" id="3.40.50.12780">
    <property type="entry name" value="N-terminal domain of ligase-like"/>
    <property type="match status" value="1"/>
</dbReference>
<keyword evidence="3" id="KW-0597">Phosphoprotein</keyword>
<dbReference type="Gene3D" id="3.30.300.30">
    <property type="match status" value="1"/>
</dbReference>
<dbReference type="PROSITE" id="PS50075">
    <property type="entry name" value="CARRIER"/>
    <property type="match status" value="1"/>
</dbReference>
<dbReference type="InterPro" id="IPR006162">
    <property type="entry name" value="Ppantetheine_attach_site"/>
</dbReference>
<keyword evidence="7" id="KW-1185">Reference proteome</keyword>
<name>A0A5B1CN84_9BACT</name>
<comment type="similarity">
    <text evidence="1">Belongs to the ATP-dependent AMP-binding enzyme family.</text>
</comment>